<dbReference type="PROSITE" id="PS50893">
    <property type="entry name" value="ABC_TRANSPORTER_2"/>
    <property type="match status" value="1"/>
</dbReference>
<dbReference type="InterPro" id="IPR003439">
    <property type="entry name" value="ABC_transporter-like_ATP-bd"/>
</dbReference>
<keyword evidence="7 10" id="KW-1133">Transmembrane helix</keyword>
<evidence type="ECO:0000256" key="6">
    <source>
        <dbReference type="ARBA" id="ARBA00022840"/>
    </source>
</evidence>
<evidence type="ECO:0000256" key="1">
    <source>
        <dbReference type="ARBA" id="ARBA00004651"/>
    </source>
</evidence>
<dbReference type="Gene3D" id="1.20.1560.10">
    <property type="entry name" value="ABC transporter type 1, transmembrane domain"/>
    <property type="match status" value="1"/>
</dbReference>
<feature type="domain" description="ABC transporter" evidence="11">
    <location>
        <begin position="334"/>
        <end position="569"/>
    </location>
</feature>
<accession>A0A1H5J7I5</accession>
<feature type="region of interest" description="Disordered" evidence="9">
    <location>
        <begin position="568"/>
        <end position="589"/>
    </location>
</feature>
<evidence type="ECO:0000256" key="7">
    <source>
        <dbReference type="ARBA" id="ARBA00022989"/>
    </source>
</evidence>
<evidence type="ECO:0000256" key="3">
    <source>
        <dbReference type="ARBA" id="ARBA00022475"/>
    </source>
</evidence>
<dbReference type="InterPro" id="IPR039421">
    <property type="entry name" value="Type_1_exporter"/>
</dbReference>
<dbReference type="SUPFAM" id="SSF90123">
    <property type="entry name" value="ABC transporter transmembrane region"/>
    <property type="match status" value="1"/>
</dbReference>
<feature type="transmembrane region" description="Helical" evidence="10">
    <location>
        <begin position="127"/>
        <end position="151"/>
    </location>
</feature>
<evidence type="ECO:0000256" key="9">
    <source>
        <dbReference type="SAM" id="MobiDB-lite"/>
    </source>
</evidence>
<name>A0A1H5J7I5_9MICC</name>
<dbReference type="InterPro" id="IPR036640">
    <property type="entry name" value="ABC1_TM_sf"/>
</dbReference>
<dbReference type="SUPFAM" id="SSF52540">
    <property type="entry name" value="P-loop containing nucleoside triphosphate hydrolases"/>
    <property type="match status" value="1"/>
</dbReference>
<dbReference type="AlphaFoldDB" id="A0A1H5J7I5"/>
<evidence type="ECO:0000256" key="5">
    <source>
        <dbReference type="ARBA" id="ARBA00022741"/>
    </source>
</evidence>
<dbReference type="Gene3D" id="3.40.50.300">
    <property type="entry name" value="P-loop containing nucleotide triphosphate hydrolases"/>
    <property type="match status" value="1"/>
</dbReference>
<keyword evidence="4 10" id="KW-0812">Transmembrane</keyword>
<dbReference type="InterPro" id="IPR011527">
    <property type="entry name" value="ABC1_TM_dom"/>
</dbReference>
<feature type="domain" description="ABC transmembrane type-1" evidence="12">
    <location>
        <begin position="18"/>
        <end position="300"/>
    </location>
</feature>
<keyword evidence="3" id="KW-1003">Cell membrane</keyword>
<protein>
    <submittedName>
        <fullName evidence="13">ATP-binding cassette, subfamily B</fullName>
    </submittedName>
</protein>
<dbReference type="PANTHER" id="PTHR43394:SF1">
    <property type="entry name" value="ATP-BINDING CASSETTE SUB-FAMILY B MEMBER 10, MITOCHONDRIAL"/>
    <property type="match status" value="1"/>
</dbReference>
<keyword evidence="6 13" id="KW-0067">ATP-binding</keyword>
<evidence type="ECO:0000256" key="4">
    <source>
        <dbReference type="ARBA" id="ARBA00022692"/>
    </source>
</evidence>
<dbReference type="Pfam" id="PF00005">
    <property type="entry name" value="ABC_tran"/>
    <property type="match status" value="1"/>
</dbReference>
<dbReference type="PROSITE" id="PS50929">
    <property type="entry name" value="ABC_TM1F"/>
    <property type="match status" value="1"/>
</dbReference>
<proteinExistence type="predicted"/>
<evidence type="ECO:0000256" key="8">
    <source>
        <dbReference type="ARBA" id="ARBA00023136"/>
    </source>
</evidence>
<feature type="transmembrane region" description="Helical" evidence="10">
    <location>
        <begin position="16"/>
        <end position="34"/>
    </location>
</feature>
<dbReference type="FunFam" id="3.40.50.300:FF:000854">
    <property type="entry name" value="Multidrug ABC transporter ATP-binding protein"/>
    <property type="match status" value="1"/>
</dbReference>
<evidence type="ECO:0000259" key="12">
    <source>
        <dbReference type="PROSITE" id="PS50929"/>
    </source>
</evidence>
<dbReference type="SMART" id="SM00382">
    <property type="entry name" value="AAA"/>
    <property type="match status" value="1"/>
</dbReference>
<dbReference type="CDD" id="cd18548">
    <property type="entry name" value="ABC_6TM_Tm287_like"/>
    <property type="match status" value="1"/>
</dbReference>
<sequence length="589" mass="62662">MLFRLIARNLAPHKGPLIAIVVLQFLSTIATLYLPTLNADIIDDGVVKGRIDVIMNLGLLMLLITAGQVVCAIAATYLSARLAMGVGRAIRRDLFDKVETFSSQEVGIIGAPSLITRTTNDVQQVQMLTLMSFTMMVMAPIMCVGGIVLAMAQDVPLSGLLLVILPVLVIAIGLIVRVLVPTFRKVQSQLDDINGVLREQITGISVIRAFGRRDYEAERFATANGALTASQLRTGRLLSLMFPTIFFVVNVTSVGVLWFGGQRIDAGQMQIGALTAFLSYIMQILMSVMMAMFMFMMIPRAAVSAERIMEVLDTESSVIDAPNAISVARLDGVLRVSDAAFSYPGAQDPVLSGVSFSAAPGTTTAIIGSTGSGKSTLVNLIPRLLDSTAGTVELGGHDIKTLTLSSLRGSIGLVPQRAYLFAGTVASNVRMGNPQATDQQVWQALETAQAADFVRGMPEGLDAPIEQGGSNVSGGQRQRLCIARAIAAGPSVYLFDDSFSALDYVTDAKLRAALKPVTRDAAVLVVAQRVGTIKDADNILVLDEGRLVGQGTHETLLETCPTYQEIVTSQLSSDDSQGEPELNGQGSPA</sequence>
<dbReference type="FunFam" id="1.20.1560.10:FF:000040">
    <property type="entry name" value="Multidrug ABC transporter ATP-binding protein"/>
    <property type="match status" value="1"/>
</dbReference>
<dbReference type="PROSITE" id="PS00211">
    <property type="entry name" value="ABC_TRANSPORTER_1"/>
    <property type="match status" value="1"/>
</dbReference>
<evidence type="ECO:0000313" key="13">
    <source>
        <dbReference type="EMBL" id="SEE48442.1"/>
    </source>
</evidence>
<feature type="transmembrane region" description="Helical" evidence="10">
    <location>
        <begin position="237"/>
        <end position="259"/>
    </location>
</feature>
<dbReference type="GO" id="GO:0016887">
    <property type="term" value="F:ATP hydrolysis activity"/>
    <property type="evidence" value="ECO:0007669"/>
    <property type="project" value="InterPro"/>
</dbReference>
<keyword evidence="8 10" id="KW-0472">Membrane</keyword>
<dbReference type="GO" id="GO:0005524">
    <property type="term" value="F:ATP binding"/>
    <property type="evidence" value="ECO:0007669"/>
    <property type="project" value="UniProtKB-KW"/>
</dbReference>
<feature type="transmembrane region" description="Helical" evidence="10">
    <location>
        <begin position="54"/>
        <end position="78"/>
    </location>
</feature>
<dbReference type="GO" id="GO:0005886">
    <property type="term" value="C:plasma membrane"/>
    <property type="evidence" value="ECO:0007669"/>
    <property type="project" value="UniProtKB-SubCell"/>
</dbReference>
<organism evidence="13 14">
    <name type="scientific">Arthrobacter alpinus</name>
    <dbReference type="NCBI Taxonomy" id="656366"/>
    <lineage>
        <taxon>Bacteria</taxon>
        <taxon>Bacillati</taxon>
        <taxon>Actinomycetota</taxon>
        <taxon>Actinomycetes</taxon>
        <taxon>Micrococcales</taxon>
        <taxon>Micrococcaceae</taxon>
        <taxon>Arthrobacter</taxon>
    </lineage>
</organism>
<reference evidence="13 14" key="1">
    <citation type="submission" date="2016-10" db="EMBL/GenBank/DDBJ databases">
        <authorList>
            <person name="de Groot N.N."/>
        </authorList>
    </citation>
    <scope>NUCLEOTIDE SEQUENCE [LARGE SCALE GENOMIC DNA]</scope>
    <source>
        <strain evidence="13 14">DSM 22274</strain>
    </source>
</reference>
<dbReference type="RefSeq" id="WP_074713175.1">
    <property type="nucleotide sequence ID" value="NZ_FNTV01000001.1"/>
</dbReference>
<dbReference type="InterPro" id="IPR003593">
    <property type="entry name" value="AAA+_ATPase"/>
</dbReference>
<comment type="subcellular location">
    <subcellularLocation>
        <location evidence="1">Cell membrane</location>
        <topology evidence="1">Multi-pass membrane protein</topology>
    </subcellularLocation>
</comment>
<dbReference type="Proteomes" id="UP000182725">
    <property type="component" value="Unassembled WGS sequence"/>
</dbReference>
<keyword evidence="2" id="KW-0813">Transport</keyword>
<dbReference type="GO" id="GO:0015421">
    <property type="term" value="F:ABC-type oligopeptide transporter activity"/>
    <property type="evidence" value="ECO:0007669"/>
    <property type="project" value="TreeGrafter"/>
</dbReference>
<evidence type="ECO:0000256" key="10">
    <source>
        <dbReference type="SAM" id="Phobius"/>
    </source>
</evidence>
<evidence type="ECO:0000259" key="11">
    <source>
        <dbReference type="PROSITE" id="PS50893"/>
    </source>
</evidence>
<dbReference type="EMBL" id="FNTV01000001">
    <property type="protein sequence ID" value="SEE48442.1"/>
    <property type="molecule type" value="Genomic_DNA"/>
</dbReference>
<keyword evidence="5" id="KW-0547">Nucleotide-binding</keyword>
<dbReference type="PANTHER" id="PTHR43394">
    <property type="entry name" value="ATP-DEPENDENT PERMEASE MDL1, MITOCHONDRIAL"/>
    <property type="match status" value="1"/>
</dbReference>
<gene>
    <name evidence="13" type="ORF">SAMN04489740_1533</name>
</gene>
<evidence type="ECO:0000313" key="14">
    <source>
        <dbReference type="Proteomes" id="UP000182725"/>
    </source>
</evidence>
<dbReference type="InterPro" id="IPR017871">
    <property type="entry name" value="ABC_transporter-like_CS"/>
</dbReference>
<feature type="transmembrane region" description="Helical" evidence="10">
    <location>
        <begin position="157"/>
        <end position="180"/>
    </location>
</feature>
<dbReference type="InterPro" id="IPR027417">
    <property type="entry name" value="P-loop_NTPase"/>
</dbReference>
<evidence type="ECO:0000256" key="2">
    <source>
        <dbReference type="ARBA" id="ARBA00022448"/>
    </source>
</evidence>
<feature type="transmembrane region" description="Helical" evidence="10">
    <location>
        <begin position="271"/>
        <end position="298"/>
    </location>
</feature>
<dbReference type="Pfam" id="PF00664">
    <property type="entry name" value="ABC_membrane"/>
    <property type="match status" value="1"/>
</dbReference>